<evidence type="ECO:0000313" key="1">
    <source>
        <dbReference type="EMBL" id="RNA38063.1"/>
    </source>
</evidence>
<evidence type="ECO:0000313" key="2">
    <source>
        <dbReference type="Proteomes" id="UP000276133"/>
    </source>
</evidence>
<gene>
    <name evidence="1" type="ORF">BpHYR1_051020</name>
</gene>
<keyword evidence="2" id="KW-1185">Reference proteome</keyword>
<name>A0A3M7SQI8_BRAPC</name>
<accession>A0A3M7SQI8</accession>
<protein>
    <submittedName>
        <fullName evidence="1">Uncharacterized protein</fullName>
    </submittedName>
</protein>
<dbReference type="AlphaFoldDB" id="A0A3M7SQI8"/>
<dbReference type="Proteomes" id="UP000276133">
    <property type="component" value="Unassembled WGS sequence"/>
</dbReference>
<dbReference type="EMBL" id="REGN01000928">
    <property type="protein sequence ID" value="RNA38063.1"/>
    <property type="molecule type" value="Genomic_DNA"/>
</dbReference>
<reference evidence="1 2" key="1">
    <citation type="journal article" date="2018" name="Sci. Rep.">
        <title>Genomic signatures of local adaptation to the degree of environmental predictability in rotifers.</title>
        <authorList>
            <person name="Franch-Gras L."/>
            <person name="Hahn C."/>
            <person name="Garcia-Roger E.M."/>
            <person name="Carmona M.J."/>
            <person name="Serra M."/>
            <person name="Gomez A."/>
        </authorList>
    </citation>
    <scope>NUCLEOTIDE SEQUENCE [LARGE SCALE GENOMIC DNA]</scope>
    <source>
        <strain evidence="1">HYR1</strain>
    </source>
</reference>
<comment type="caution">
    <text evidence="1">The sequence shown here is derived from an EMBL/GenBank/DDBJ whole genome shotgun (WGS) entry which is preliminary data.</text>
</comment>
<organism evidence="1 2">
    <name type="scientific">Brachionus plicatilis</name>
    <name type="common">Marine rotifer</name>
    <name type="synonym">Brachionus muelleri</name>
    <dbReference type="NCBI Taxonomy" id="10195"/>
    <lineage>
        <taxon>Eukaryota</taxon>
        <taxon>Metazoa</taxon>
        <taxon>Spiralia</taxon>
        <taxon>Gnathifera</taxon>
        <taxon>Rotifera</taxon>
        <taxon>Eurotatoria</taxon>
        <taxon>Monogononta</taxon>
        <taxon>Pseudotrocha</taxon>
        <taxon>Ploima</taxon>
        <taxon>Brachionidae</taxon>
        <taxon>Brachionus</taxon>
    </lineage>
</organism>
<proteinExistence type="predicted"/>
<sequence>MNYIPNTITNGIIQEIQNLTAIFSLKFNYIYKKQSQNSNIINHEFVQNFVTFIFFFKNVGLGAAYDSTNHLDKREKDKKTNVKYQRLVHIKCSITKFTNNKENCSGFDKNNG</sequence>